<dbReference type="AlphaFoldDB" id="A0A397W337"/>
<dbReference type="InterPro" id="IPR036396">
    <property type="entry name" value="Cyt_P450_sf"/>
</dbReference>
<organism evidence="7 8">
    <name type="scientific">Gigaspora rosea</name>
    <dbReference type="NCBI Taxonomy" id="44941"/>
    <lineage>
        <taxon>Eukaryota</taxon>
        <taxon>Fungi</taxon>
        <taxon>Fungi incertae sedis</taxon>
        <taxon>Mucoromycota</taxon>
        <taxon>Glomeromycotina</taxon>
        <taxon>Glomeromycetes</taxon>
        <taxon>Diversisporales</taxon>
        <taxon>Gigasporaceae</taxon>
        <taxon>Gigaspora</taxon>
    </lineage>
</organism>
<evidence type="ECO:0000256" key="3">
    <source>
        <dbReference type="ARBA" id="ARBA00023004"/>
    </source>
</evidence>
<evidence type="ECO:0000313" key="7">
    <source>
        <dbReference type="EMBL" id="RIB25766.1"/>
    </source>
</evidence>
<feature type="binding site" description="axial binding residue" evidence="5">
    <location>
        <position position="509"/>
    </location>
    <ligand>
        <name>heme</name>
        <dbReference type="ChEBI" id="CHEBI:30413"/>
    </ligand>
    <ligandPart>
        <name>Fe</name>
        <dbReference type="ChEBI" id="CHEBI:18248"/>
    </ligandPart>
</feature>
<keyword evidence="4" id="KW-0503">Monooxygenase</keyword>
<dbReference type="InterPro" id="IPR001128">
    <property type="entry name" value="Cyt_P450"/>
</dbReference>
<dbReference type="InterPro" id="IPR002401">
    <property type="entry name" value="Cyt_P450_E_grp-I"/>
</dbReference>
<dbReference type="EMBL" id="QKWP01000163">
    <property type="protein sequence ID" value="RIB25766.1"/>
    <property type="molecule type" value="Genomic_DNA"/>
</dbReference>
<dbReference type="OrthoDB" id="1055148at2759"/>
<comment type="cofactor">
    <cofactor evidence="5">
        <name>heme</name>
        <dbReference type="ChEBI" id="CHEBI:30413"/>
    </cofactor>
</comment>
<proteinExistence type="predicted"/>
<evidence type="ECO:0000256" key="5">
    <source>
        <dbReference type="PIRSR" id="PIRSR602401-1"/>
    </source>
</evidence>
<sequence length="580" mass="67666">MFLFYLLLACLILYYVVKKPSTPRGLKKLPSPAGGKFYFGHFLQVGLEPYKKFTEWAKMLGDIYSIQMGKQNWIILTGDKVVGDLLQKRGGKYSSRTPSYYFYQILTRNKAFIISPYNERYKMLLPIMLEMLSQRAVKEQSDLIDSQFHILMQNFYRASTNIKDSLYPKHYFQLASLNIITTLCSAKSIKDIEDPFYKEFEISQNDLIDLVKITNNLSDFFPILGWFSNDKIYRRVIETRRMDETFYGKMIEDVKNVSEGKPYIEDPFYKEFEIFQKDFIDLVKITNNLFDFFPILGWFLNDKLYRRVIEKRRMTETFYGKMIEDVKNDSKGKPCFIKNLLHKMDEGILDELDIVYTLVDLFGAGTDTVSSSLTWITAALANNPEVQYKAHQELDKIIGHSRLPSASDEPNLPYIRAIIKEGQRYCGPIYLGIPHYIEEDDEYNGYHIPANSVVILNQYGIHMDEKRYENPKEFKPERFFGITENSAVLANGNYQNRDHFGFGAGRRLCTGIHLAELELFLGVSRLLWCFKIENASPLGKDGKPMPIDLEKVHFGITVWPEMYHIKFIKRQENVEQVLFG</sequence>
<keyword evidence="1 5" id="KW-0479">Metal-binding</keyword>
<accession>A0A397W337</accession>
<evidence type="ECO:0000256" key="6">
    <source>
        <dbReference type="SAM" id="SignalP"/>
    </source>
</evidence>
<dbReference type="GO" id="GO:0004497">
    <property type="term" value="F:monooxygenase activity"/>
    <property type="evidence" value="ECO:0007669"/>
    <property type="project" value="UniProtKB-KW"/>
</dbReference>
<gene>
    <name evidence="7" type="ORF">C2G38_2165197</name>
</gene>
<evidence type="ECO:0000256" key="2">
    <source>
        <dbReference type="ARBA" id="ARBA00023002"/>
    </source>
</evidence>
<protein>
    <submittedName>
        <fullName evidence="7">Cytochrome P450</fullName>
    </submittedName>
</protein>
<dbReference type="PRINTS" id="PR00385">
    <property type="entry name" value="P450"/>
</dbReference>
<dbReference type="SUPFAM" id="SSF48264">
    <property type="entry name" value="Cytochrome P450"/>
    <property type="match status" value="1"/>
</dbReference>
<feature type="chain" id="PRO_5017271913" evidence="6">
    <location>
        <begin position="19"/>
        <end position="580"/>
    </location>
</feature>
<dbReference type="GO" id="GO:0020037">
    <property type="term" value="F:heme binding"/>
    <property type="evidence" value="ECO:0007669"/>
    <property type="project" value="InterPro"/>
</dbReference>
<evidence type="ECO:0000313" key="8">
    <source>
        <dbReference type="Proteomes" id="UP000266673"/>
    </source>
</evidence>
<dbReference type="Pfam" id="PF00067">
    <property type="entry name" value="p450"/>
    <property type="match status" value="2"/>
</dbReference>
<keyword evidence="2" id="KW-0560">Oxidoreductase</keyword>
<name>A0A397W337_9GLOM</name>
<dbReference type="InterPro" id="IPR050364">
    <property type="entry name" value="Cytochrome_P450_fung"/>
</dbReference>
<dbReference type="GO" id="GO:0005506">
    <property type="term" value="F:iron ion binding"/>
    <property type="evidence" value="ECO:0007669"/>
    <property type="project" value="InterPro"/>
</dbReference>
<dbReference type="PANTHER" id="PTHR46300:SF2">
    <property type="entry name" value="CYTOCHROME P450 MONOOXYGENASE ALNH-RELATED"/>
    <property type="match status" value="1"/>
</dbReference>
<feature type="signal peptide" evidence="6">
    <location>
        <begin position="1"/>
        <end position="18"/>
    </location>
</feature>
<keyword evidence="5" id="KW-0349">Heme</keyword>
<dbReference type="Proteomes" id="UP000266673">
    <property type="component" value="Unassembled WGS sequence"/>
</dbReference>
<dbReference type="STRING" id="44941.A0A397W337"/>
<dbReference type="PANTHER" id="PTHR46300">
    <property type="entry name" value="P450, PUTATIVE (EUROFUNG)-RELATED-RELATED"/>
    <property type="match status" value="1"/>
</dbReference>
<dbReference type="Gene3D" id="1.10.630.10">
    <property type="entry name" value="Cytochrome P450"/>
    <property type="match status" value="2"/>
</dbReference>
<evidence type="ECO:0000256" key="4">
    <source>
        <dbReference type="ARBA" id="ARBA00023033"/>
    </source>
</evidence>
<keyword evidence="8" id="KW-1185">Reference proteome</keyword>
<keyword evidence="3 5" id="KW-0408">Iron</keyword>
<dbReference type="PRINTS" id="PR00463">
    <property type="entry name" value="EP450I"/>
</dbReference>
<comment type="caution">
    <text evidence="7">The sequence shown here is derived from an EMBL/GenBank/DDBJ whole genome shotgun (WGS) entry which is preliminary data.</text>
</comment>
<keyword evidence="6" id="KW-0732">Signal</keyword>
<reference evidence="7 8" key="1">
    <citation type="submission" date="2018-06" db="EMBL/GenBank/DDBJ databases">
        <title>Comparative genomics reveals the genomic features of Rhizophagus irregularis, R. cerebriforme, R. diaphanum and Gigaspora rosea, and their symbiotic lifestyle signature.</title>
        <authorList>
            <person name="Morin E."/>
            <person name="San Clemente H."/>
            <person name="Chen E.C.H."/>
            <person name="De La Providencia I."/>
            <person name="Hainaut M."/>
            <person name="Kuo A."/>
            <person name="Kohler A."/>
            <person name="Murat C."/>
            <person name="Tang N."/>
            <person name="Roy S."/>
            <person name="Loubradou J."/>
            <person name="Henrissat B."/>
            <person name="Grigoriev I.V."/>
            <person name="Corradi N."/>
            <person name="Roux C."/>
            <person name="Martin F.M."/>
        </authorList>
    </citation>
    <scope>NUCLEOTIDE SEQUENCE [LARGE SCALE GENOMIC DNA]</scope>
    <source>
        <strain evidence="7 8">DAOM 194757</strain>
    </source>
</reference>
<evidence type="ECO:0000256" key="1">
    <source>
        <dbReference type="ARBA" id="ARBA00022723"/>
    </source>
</evidence>
<dbReference type="GO" id="GO:0016705">
    <property type="term" value="F:oxidoreductase activity, acting on paired donors, with incorporation or reduction of molecular oxygen"/>
    <property type="evidence" value="ECO:0007669"/>
    <property type="project" value="InterPro"/>
</dbReference>